<dbReference type="InterPro" id="IPR027081">
    <property type="entry name" value="CyclinH/Ccl1"/>
</dbReference>
<comment type="similarity">
    <text evidence="1">Belongs to the cyclin family. Cyclin C subfamily.</text>
</comment>
<dbReference type="FunFam" id="1.10.472.10:FF:000029">
    <property type="entry name" value="Cyclin h"/>
    <property type="match status" value="1"/>
</dbReference>
<dbReference type="InterPro" id="IPR013763">
    <property type="entry name" value="Cyclin-like_dom"/>
</dbReference>
<proteinExistence type="inferred from homology"/>
<dbReference type="GO" id="GO:0016538">
    <property type="term" value="F:cyclin-dependent protein serine/threonine kinase regulator activity"/>
    <property type="evidence" value="ECO:0007669"/>
    <property type="project" value="InterPro"/>
</dbReference>
<dbReference type="Gene3D" id="1.10.472.10">
    <property type="entry name" value="Cyclin-like"/>
    <property type="match status" value="2"/>
</dbReference>
<evidence type="ECO:0000256" key="6">
    <source>
        <dbReference type="ARBA" id="ARBA00026042"/>
    </source>
</evidence>
<comment type="subunit">
    <text evidence="6">Associates primarily with CDK7 and MAT1 to form the CAK complex. CAK can further associate with the core-TFIIH to form the TFIIH basal transcription factor.</text>
</comment>
<name>A0AAD9NW50_RIDPI</name>
<dbReference type="InterPro" id="IPR036915">
    <property type="entry name" value="Cyclin-like_sf"/>
</dbReference>
<evidence type="ECO:0000256" key="2">
    <source>
        <dbReference type="ARBA" id="ARBA00019496"/>
    </source>
</evidence>
<dbReference type="InterPro" id="IPR006671">
    <property type="entry name" value="Cyclin_N"/>
</dbReference>
<comment type="caution">
    <text evidence="9">The sequence shown here is derived from an EMBL/GenBank/DDBJ whole genome shotgun (WGS) entry which is preliminary data.</text>
</comment>
<dbReference type="Pfam" id="PF16899">
    <property type="entry name" value="Cyclin_C_2"/>
    <property type="match status" value="1"/>
</dbReference>
<evidence type="ECO:0000256" key="7">
    <source>
        <dbReference type="RuleBase" id="RU000383"/>
    </source>
</evidence>
<evidence type="ECO:0000313" key="10">
    <source>
        <dbReference type="Proteomes" id="UP001209878"/>
    </source>
</evidence>
<dbReference type="PIRSF" id="PIRSF028758">
    <property type="entry name" value="Cyclin, C/H/G types"/>
    <property type="match status" value="1"/>
</dbReference>
<dbReference type="EMBL" id="JAODUO010000307">
    <property type="protein sequence ID" value="KAK2183548.1"/>
    <property type="molecule type" value="Genomic_DNA"/>
</dbReference>
<evidence type="ECO:0000256" key="1">
    <source>
        <dbReference type="ARBA" id="ARBA00008638"/>
    </source>
</evidence>
<dbReference type="Pfam" id="PF00134">
    <property type="entry name" value="Cyclin_N"/>
    <property type="match status" value="1"/>
</dbReference>
<evidence type="ECO:0000256" key="5">
    <source>
        <dbReference type="ARBA" id="ARBA00025343"/>
    </source>
</evidence>
<dbReference type="SUPFAM" id="SSF47954">
    <property type="entry name" value="Cyclin-like"/>
    <property type="match status" value="2"/>
</dbReference>
<comment type="function">
    <text evidence="5">Regulates CDK7, the catalytic subunit of the CDK-activating kinase (CAK) enzymatic complex. CAK activates the cyclin-associated kinases CDK1, CDK2, CDK4 and CDK6 by threonine phosphorylation. CAK complexed to the core-TFIIH basal transcription factor activates RNA polymerase II by serine phosphorylation of the repetitive C-terminal domain (CTD) of its large subunit (POLR2A), allowing its escape from the promoter and elongation of the transcripts. Involved in cell cycle control and in RNA transcription by RNA polymerase II. Its expression and activity are constant throughout the cell cycle.</text>
</comment>
<evidence type="ECO:0000256" key="4">
    <source>
        <dbReference type="ARBA" id="ARBA00023306"/>
    </source>
</evidence>
<dbReference type="NCBIfam" id="TIGR00569">
    <property type="entry name" value="ccl1"/>
    <property type="match status" value="1"/>
</dbReference>
<dbReference type="GO" id="GO:0006357">
    <property type="term" value="P:regulation of transcription by RNA polymerase II"/>
    <property type="evidence" value="ECO:0007669"/>
    <property type="project" value="InterPro"/>
</dbReference>
<keyword evidence="3 7" id="KW-0195">Cyclin</keyword>
<evidence type="ECO:0000259" key="8">
    <source>
        <dbReference type="SMART" id="SM00385"/>
    </source>
</evidence>
<dbReference type="CDD" id="cd20525">
    <property type="entry name" value="CYCLIN_CCNH_rpt2"/>
    <property type="match status" value="1"/>
</dbReference>
<dbReference type="GO" id="GO:0070985">
    <property type="term" value="C:transcription factor TFIIK complex"/>
    <property type="evidence" value="ECO:0007669"/>
    <property type="project" value="InterPro"/>
</dbReference>
<accession>A0AAD9NW50</accession>
<dbReference type="Proteomes" id="UP001209878">
    <property type="component" value="Unassembled WGS sequence"/>
</dbReference>
<sequence length="286" mass="33180">MFPSSTQLKFWTYSGTAELNRLRIEANQQFVQKYGREYNEVSRNEFFLNTAEETKIRRHYEYVLKEFCNGFQPTMPRYVLGTAMMYLKRFYLHNSVMNFHPEDIVYTCVYLACKVEEFNVSILQFVANVKSKREEMAEMILSQELLLMHELHYHLTVHGPLRPLEGLFIDIKTRCPDVLETEQLRRGAEDFIDRSFHTDACLIFAPSQIALAALLSCSSKFGLNLDSYVANKLVVSSDKEDMMKMVENIKRINLILKTTETLDRGQVKELLAEAGAMSQPGEQPQE</sequence>
<dbReference type="GO" id="GO:0006351">
    <property type="term" value="P:DNA-templated transcription"/>
    <property type="evidence" value="ECO:0007669"/>
    <property type="project" value="InterPro"/>
</dbReference>
<dbReference type="AlphaFoldDB" id="A0AAD9NW50"/>
<dbReference type="CDD" id="cd20524">
    <property type="entry name" value="CYCLIN_CCNH_rpt1"/>
    <property type="match status" value="1"/>
</dbReference>
<dbReference type="SMART" id="SM00385">
    <property type="entry name" value="CYCLIN"/>
    <property type="match status" value="1"/>
</dbReference>
<dbReference type="PANTHER" id="PTHR10026">
    <property type="entry name" value="CYCLIN"/>
    <property type="match status" value="1"/>
</dbReference>
<feature type="domain" description="Cyclin-like" evidence="8">
    <location>
        <begin position="62"/>
        <end position="149"/>
    </location>
</feature>
<keyword evidence="4" id="KW-0131">Cell cycle</keyword>
<dbReference type="InterPro" id="IPR043198">
    <property type="entry name" value="Cyclin/Ssn8"/>
</dbReference>
<evidence type="ECO:0000313" key="9">
    <source>
        <dbReference type="EMBL" id="KAK2183548.1"/>
    </source>
</evidence>
<organism evidence="9 10">
    <name type="scientific">Ridgeia piscesae</name>
    <name type="common">Tubeworm</name>
    <dbReference type="NCBI Taxonomy" id="27915"/>
    <lineage>
        <taxon>Eukaryota</taxon>
        <taxon>Metazoa</taxon>
        <taxon>Spiralia</taxon>
        <taxon>Lophotrochozoa</taxon>
        <taxon>Annelida</taxon>
        <taxon>Polychaeta</taxon>
        <taxon>Sedentaria</taxon>
        <taxon>Canalipalpata</taxon>
        <taxon>Sabellida</taxon>
        <taxon>Siboglinidae</taxon>
        <taxon>Ridgeia</taxon>
    </lineage>
</organism>
<protein>
    <recommendedName>
        <fullName evidence="2">Cyclin-H</fullName>
    </recommendedName>
</protein>
<keyword evidence="10" id="KW-1185">Reference proteome</keyword>
<reference evidence="9" key="1">
    <citation type="journal article" date="2023" name="Mol. Biol. Evol.">
        <title>Third-Generation Sequencing Reveals the Adaptive Role of the Epigenome in Three Deep-Sea Polychaetes.</title>
        <authorList>
            <person name="Perez M."/>
            <person name="Aroh O."/>
            <person name="Sun Y."/>
            <person name="Lan Y."/>
            <person name="Juniper S.K."/>
            <person name="Young C.R."/>
            <person name="Angers B."/>
            <person name="Qian P.Y."/>
        </authorList>
    </citation>
    <scope>NUCLEOTIDE SEQUENCE</scope>
    <source>
        <strain evidence="9">R07B-5</strain>
    </source>
</reference>
<gene>
    <name evidence="9" type="ORF">NP493_307g02022</name>
</gene>
<dbReference type="InterPro" id="IPR031658">
    <property type="entry name" value="Cyclin_C_2"/>
</dbReference>
<evidence type="ECO:0000256" key="3">
    <source>
        <dbReference type="ARBA" id="ARBA00023127"/>
    </source>
</evidence>